<keyword evidence="1" id="KW-1133">Transmembrane helix</keyword>
<comment type="caution">
    <text evidence="2">The sequence shown here is derived from an EMBL/GenBank/DDBJ whole genome shotgun (WGS) entry which is preliminary data.</text>
</comment>
<gene>
    <name evidence="2" type="ORF">EIC27_00435</name>
</gene>
<evidence type="ECO:0000313" key="2">
    <source>
        <dbReference type="EMBL" id="RST72196.1"/>
    </source>
</evidence>
<feature type="transmembrane region" description="Helical" evidence="1">
    <location>
        <begin position="59"/>
        <end position="82"/>
    </location>
</feature>
<proteinExistence type="predicted"/>
<feature type="transmembrane region" description="Helical" evidence="1">
    <location>
        <begin position="88"/>
        <end position="107"/>
    </location>
</feature>
<protein>
    <submittedName>
        <fullName evidence="2">Uncharacterized protein</fullName>
    </submittedName>
</protein>
<sequence>MSVIKDISIALANVAVKVYGVFYDYDTDVEVKKGVKHKDNEPEINKSFWAKTKARLWDVVDFFFGPSTLKVISFLSIGFLLLSPFGPLAIGIAATVSVLTLGLGIVIEGKNLKDLRVQQKEALALETITELHKEKLETLDKTPELKSILDEMLKQEHKLDGKDKTLKIKNILQHFPEALIPLVGNIMTGNMISIGAGGFCVMVGAFSAVNEQKSFSKQRDEMHNIIQTNKDMLRENGGLSIDYPQGSGLDFLKGCIRDTEAEIQAIKNIQAKIENGEININKPEQVKKQFKAELSQVKKDLEARSSKADNPKLEVHSLNYYTKKAFFASFSYDRSREIFAPLAHYKEEKHTEFRDFYKDRVKGKIVDTPSKQAQKDKDISTKRSFVESLTQKSELHGRSIRT</sequence>
<name>A0A429XV93_9RICK</name>
<reference evidence="3" key="1">
    <citation type="submission" date="2018-11" db="EMBL/GenBank/DDBJ databases">
        <title>Phylogenetic, genomic, and biogeographic characterization of a novel and ubiquitous marine invertebrate-associated Rickettsiales parasite, Candidatus Marinoinvertebrata rohwerii, gen. nov., sp. nov.</title>
        <authorList>
            <person name="Klinges J.G."/>
            <person name="Rosales S.M."/>
            <person name="Mcminds R."/>
            <person name="Shaver E.C."/>
            <person name="Shantz A."/>
            <person name="Peters E.C."/>
            <person name="Burkepile D.E."/>
            <person name="Silliman B.R."/>
            <person name="Vega Thurber R.L."/>
        </authorList>
    </citation>
    <scope>NUCLEOTIDE SEQUENCE [LARGE SCALE GENOMIC DNA]</scope>
    <source>
        <strain evidence="3">a_cerv_44</strain>
    </source>
</reference>
<evidence type="ECO:0000256" key="1">
    <source>
        <dbReference type="SAM" id="Phobius"/>
    </source>
</evidence>
<dbReference type="RefSeq" id="WP_126044197.1">
    <property type="nucleotide sequence ID" value="NZ_RXFM01000003.1"/>
</dbReference>
<dbReference type="EMBL" id="RXFM01000003">
    <property type="protein sequence ID" value="RST72196.1"/>
    <property type="molecule type" value="Genomic_DNA"/>
</dbReference>
<keyword evidence="3" id="KW-1185">Reference proteome</keyword>
<keyword evidence="1" id="KW-0812">Transmembrane</keyword>
<organism evidence="2 3">
    <name type="scientific">Candidatus Aquarickettsia rohweri</name>
    <dbReference type="NCBI Taxonomy" id="2602574"/>
    <lineage>
        <taxon>Bacteria</taxon>
        <taxon>Pseudomonadati</taxon>
        <taxon>Pseudomonadota</taxon>
        <taxon>Alphaproteobacteria</taxon>
        <taxon>Rickettsiales</taxon>
        <taxon>Candidatus Midichloriaceae</taxon>
        <taxon>Candidatus Aquarickettsia</taxon>
    </lineage>
</organism>
<dbReference type="Proteomes" id="UP000279470">
    <property type="component" value="Unassembled WGS sequence"/>
</dbReference>
<evidence type="ECO:0000313" key="3">
    <source>
        <dbReference type="Proteomes" id="UP000279470"/>
    </source>
</evidence>
<keyword evidence="1" id="KW-0472">Membrane</keyword>
<dbReference type="AlphaFoldDB" id="A0A429XV93"/>
<accession>A0A429XV93</accession>